<feature type="region of interest" description="Disordered" evidence="4">
    <location>
        <begin position="1"/>
        <end position="21"/>
    </location>
</feature>
<sequence length="303" mass="32545">MNSPRGTVLVDTARPGPPAHDERFTRISGCAPLPAVTRSAARVHGRDSRAGDVTVTDFHTTAGVRTPVAPHQPAEMRLYLVRRGVWTLDYDRGAFPVRPGGFLAYPSTGLKGFDTTPQTTGHSVAIPLGELRDLPVDAPLTGSAAAAEVRLLLAHATLLHDTIDDLSDAGVGAARNALVELTRGVLRRAADATEPALAPALARAARDLADRLLTRAELTPALLARELHVSVRTLSRAFAGTGEPAAAYIRRRRLEEARRALAAGHTVSEAAARFRFADSSHFIRTFRAHYAETPAQYAKRTRP</sequence>
<comment type="caution">
    <text evidence="6">The sequence shown here is derived from an EMBL/GenBank/DDBJ whole genome shotgun (WGS) entry which is preliminary data.</text>
</comment>
<evidence type="ECO:0000256" key="2">
    <source>
        <dbReference type="ARBA" id="ARBA00023125"/>
    </source>
</evidence>
<protein>
    <submittedName>
        <fullName evidence="6">AraC-like DNA-binding protein</fullName>
    </submittedName>
</protein>
<dbReference type="InterPro" id="IPR009057">
    <property type="entry name" value="Homeodomain-like_sf"/>
</dbReference>
<dbReference type="InterPro" id="IPR018060">
    <property type="entry name" value="HTH_AraC"/>
</dbReference>
<dbReference type="GO" id="GO:0043565">
    <property type="term" value="F:sequence-specific DNA binding"/>
    <property type="evidence" value="ECO:0007669"/>
    <property type="project" value="InterPro"/>
</dbReference>
<keyword evidence="1" id="KW-0805">Transcription regulation</keyword>
<dbReference type="Pfam" id="PF12833">
    <property type="entry name" value="HTH_18"/>
    <property type="match status" value="1"/>
</dbReference>
<feature type="domain" description="HTH araC/xylS-type" evidence="5">
    <location>
        <begin position="203"/>
        <end position="300"/>
    </location>
</feature>
<organism evidence="6 7">
    <name type="scientific">Catenuloplanes indicus</name>
    <dbReference type="NCBI Taxonomy" id="137267"/>
    <lineage>
        <taxon>Bacteria</taxon>
        <taxon>Bacillati</taxon>
        <taxon>Actinomycetota</taxon>
        <taxon>Actinomycetes</taxon>
        <taxon>Micromonosporales</taxon>
        <taxon>Micromonosporaceae</taxon>
        <taxon>Catenuloplanes</taxon>
    </lineage>
</organism>
<dbReference type="SMART" id="SM00342">
    <property type="entry name" value="HTH_ARAC"/>
    <property type="match status" value="1"/>
</dbReference>
<dbReference type="InterPro" id="IPR018062">
    <property type="entry name" value="HTH_AraC-typ_CS"/>
</dbReference>
<reference evidence="6 7" key="1">
    <citation type="submission" date="2023-07" db="EMBL/GenBank/DDBJ databases">
        <title>Sequencing the genomes of 1000 actinobacteria strains.</title>
        <authorList>
            <person name="Klenk H.-P."/>
        </authorList>
    </citation>
    <scope>NUCLEOTIDE SEQUENCE [LARGE SCALE GENOMIC DNA]</scope>
    <source>
        <strain evidence="6 7">DSM 44709</strain>
    </source>
</reference>
<dbReference type="PROSITE" id="PS01124">
    <property type="entry name" value="HTH_ARAC_FAMILY_2"/>
    <property type="match status" value="1"/>
</dbReference>
<dbReference type="SUPFAM" id="SSF46689">
    <property type="entry name" value="Homeodomain-like"/>
    <property type="match status" value="1"/>
</dbReference>
<accession>A0AAE3W8E4</accession>
<keyword evidence="2 6" id="KW-0238">DNA-binding</keyword>
<evidence type="ECO:0000256" key="1">
    <source>
        <dbReference type="ARBA" id="ARBA00023015"/>
    </source>
</evidence>
<dbReference type="Proteomes" id="UP001240236">
    <property type="component" value="Unassembled WGS sequence"/>
</dbReference>
<evidence type="ECO:0000256" key="3">
    <source>
        <dbReference type="ARBA" id="ARBA00023163"/>
    </source>
</evidence>
<dbReference type="InterPro" id="IPR050204">
    <property type="entry name" value="AraC_XylS_family_regulators"/>
</dbReference>
<keyword evidence="3" id="KW-0804">Transcription</keyword>
<name>A0AAE3W8E4_9ACTN</name>
<dbReference type="PANTHER" id="PTHR46796">
    <property type="entry name" value="HTH-TYPE TRANSCRIPTIONAL ACTIVATOR RHAS-RELATED"/>
    <property type="match status" value="1"/>
</dbReference>
<dbReference type="RefSeq" id="WP_307248055.1">
    <property type="nucleotide sequence ID" value="NZ_JAUSUZ010000001.1"/>
</dbReference>
<dbReference type="AlphaFoldDB" id="A0AAE3W8E4"/>
<evidence type="ECO:0000313" key="7">
    <source>
        <dbReference type="Proteomes" id="UP001240236"/>
    </source>
</evidence>
<evidence type="ECO:0000256" key="4">
    <source>
        <dbReference type="SAM" id="MobiDB-lite"/>
    </source>
</evidence>
<dbReference type="GO" id="GO:0003700">
    <property type="term" value="F:DNA-binding transcription factor activity"/>
    <property type="evidence" value="ECO:0007669"/>
    <property type="project" value="InterPro"/>
</dbReference>
<dbReference type="PROSITE" id="PS00041">
    <property type="entry name" value="HTH_ARAC_FAMILY_1"/>
    <property type="match status" value="1"/>
</dbReference>
<keyword evidence="7" id="KW-1185">Reference proteome</keyword>
<dbReference type="EMBL" id="JAUSUZ010000001">
    <property type="protein sequence ID" value="MDQ0371351.1"/>
    <property type="molecule type" value="Genomic_DNA"/>
</dbReference>
<gene>
    <name evidence="6" type="ORF">J2S42_008020</name>
</gene>
<proteinExistence type="predicted"/>
<evidence type="ECO:0000313" key="6">
    <source>
        <dbReference type="EMBL" id="MDQ0371351.1"/>
    </source>
</evidence>
<evidence type="ECO:0000259" key="5">
    <source>
        <dbReference type="PROSITE" id="PS01124"/>
    </source>
</evidence>
<dbReference type="Gene3D" id="1.10.10.60">
    <property type="entry name" value="Homeodomain-like"/>
    <property type="match status" value="1"/>
</dbReference>